<dbReference type="STRING" id="48467.SAMN02745166_02123"/>
<evidence type="ECO:0000256" key="1">
    <source>
        <dbReference type="ARBA" id="ARBA00001933"/>
    </source>
</evidence>
<dbReference type="Gene3D" id="3.40.640.10">
    <property type="entry name" value="Type I PLP-dependent aspartate aminotransferase-like (Major domain)"/>
    <property type="match status" value="1"/>
</dbReference>
<comment type="similarity">
    <text evidence="3">Belongs to the class-III pyridoxal-phosphate-dependent aminotransferase family.</text>
</comment>
<evidence type="ECO:0000256" key="2">
    <source>
        <dbReference type="ARBA" id="ARBA00022898"/>
    </source>
</evidence>
<dbReference type="Proteomes" id="UP000190774">
    <property type="component" value="Unassembled WGS sequence"/>
</dbReference>
<dbReference type="SUPFAM" id="SSF53383">
    <property type="entry name" value="PLP-dependent transferases"/>
    <property type="match status" value="1"/>
</dbReference>
<keyword evidence="2 3" id="KW-0663">Pyridoxal phosphate</keyword>
<name>A0A1T4XXG9_9BACT</name>
<accession>A0A1T4XXG9</accession>
<proteinExistence type="inferred from homology"/>
<dbReference type="Gene3D" id="3.90.1150.10">
    <property type="entry name" value="Aspartate Aminotransferase, domain 1"/>
    <property type="match status" value="1"/>
</dbReference>
<dbReference type="CDD" id="cd00610">
    <property type="entry name" value="OAT_like"/>
    <property type="match status" value="1"/>
</dbReference>
<organism evidence="4 5">
    <name type="scientific">Prosthecobacter debontii</name>
    <dbReference type="NCBI Taxonomy" id="48467"/>
    <lineage>
        <taxon>Bacteria</taxon>
        <taxon>Pseudomonadati</taxon>
        <taxon>Verrucomicrobiota</taxon>
        <taxon>Verrucomicrobiia</taxon>
        <taxon>Verrucomicrobiales</taxon>
        <taxon>Verrucomicrobiaceae</taxon>
        <taxon>Prosthecobacter</taxon>
    </lineage>
</organism>
<evidence type="ECO:0000313" key="5">
    <source>
        <dbReference type="Proteomes" id="UP000190774"/>
    </source>
</evidence>
<dbReference type="InterPro" id="IPR005814">
    <property type="entry name" value="Aminotrans_3"/>
</dbReference>
<dbReference type="GO" id="GO:0008483">
    <property type="term" value="F:transaminase activity"/>
    <property type="evidence" value="ECO:0007669"/>
    <property type="project" value="InterPro"/>
</dbReference>
<keyword evidence="5" id="KW-1185">Reference proteome</keyword>
<dbReference type="EMBL" id="FUYE01000006">
    <property type="protein sequence ID" value="SKA94237.1"/>
    <property type="molecule type" value="Genomic_DNA"/>
</dbReference>
<reference evidence="5" key="1">
    <citation type="submission" date="2017-02" db="EMBL/GenBank/DDBJ databases">
        <authorList>
            <person name="Varghese N."/>
            <person name="Submissions S."/>
        </authorList>
    </citation>
    <scope>NUCLEOTIDE SEQUENCE [LARGE SCALE GENOMIC DNA]</scope>
    <source>
        <strain evidence="5">ATCC 700200</strain>
    </source>
</reference>
<evidence type="ECO:0000256" key="3">
    <source>
        <dbReference type="RuleBase" id="RU003560"/>
    </source>
</evidence>
<sequence length="446" mass="48834">MSYTFPRSAELYARAQKSIAGGINSGIRKLEVPVPLYFDHGQGCRLWDVDGNEYIDFQTGQGALLYGHAPAGMAEALSVQARKGTHWAAQSELEIDVAERLQRLIPGAERVRFNNSATEVVLAAFRLARAHTGRQLILKFEGHYHGWADEGLVGFAPPPDQWGTEEEPTRLHPSQGVISEVLEQFVVARWNDVEHLRQRVDQYRGQIAAIVFEPVLCNTGCMEPVPGLLSTIRELCDRDGMLMIADETITGFRFGPGGAQTHYGVVPDLTILGKAIGGGVPFAALVGKEASFAKFLSGAAVHAGTLNANPLCLAAAKWCLDQILELGSDHPKTLISLGQKTMQGLRALADEYGIPLRPQGPGLVFHATMLKPGAAEGPVTSYRDYVLRHDAPRWAHLRRCLLEEGVRAIERGLWFLSLAHTEADVDEALVRARRAFARHAEEWVGA</sequence>
<dbReference type="GO" id="GO:0030170">
    <property type="term" value="F:pyridoxal phosphate binding"/>
    <property type="evidence" value="ECO:0007669"/>
    <property type="project" value="InterPro"/>
</dbReference>
<evidence type="ECO:0000313" key="4">
    <source>
        <dbReference type="EMBL" id="SKA94237.1"/>
    </source>
</evidence>
<dbReference type="PANTHER" id="PTHR43713:SF3">
    <property type="entry name" value="GLUTAMATE-1-SEMIALDEHYDE 2,1-AMINOMUTASE 1, CHLOROPLASTIC-RELATED"/>
    <property type="match status" value="1"/>
</dbReference>
<dbReference type="RefSeq" id="WP_078813340.1">
    <property type="nucleotide sequence ID" value="NZ_FUYE01000006.1"/>
</dbReference>
<dbReference type="InterPro" id="IPR015424">
    <property type="entry name" value="PyrdxlP-dep_Trfase"/>
</dbReference>
<dbReference type="PANTHER" id="PTHR43713">
    <property type="entry name" value="GLUTAMATE-1-SEMIALDEHYDE 2,1-AMINOMUTASE"/>
    <property type="match status" value="1"/>
</dbReference>
<gene>
    <name evidence="4" type="ORF">SAMN02745166_02123</name>
</gene>
<comment type="cofactor">
    <cofactor evidence="1">
        <name>pyridoxal 5'-phosphate</name>
        <dbReference type="ChEBI" id="CHEBI:597326"/>
    </cofactor>
</comment>
<dbReference type="AlphaFoldDB" id="A0A1T4XXG9"/>
<dbReference type="Pfam" id="PF00202">
    <property type="entry name" value="Aminotran_3"/>
    <property type="match status" value="1"/>
</dbReference>
<protein>
    <submittedName>
        <fullName evidence="4">Glutamate-1-semialdehyde 2,1-aminomutase</fullName>
    </submittedName>
</protein>
<dbReference type="OrthoDB" id="9807885at2"/>
<dbReference type="InterPro" id="IPR015422">
    <property type="entry name" value="PyrdxlP-dep_Trfase_small"/>
</dbReference>
<dbReference type="InterPro" id="IPR015421">
    <property type="entry name" value="PyrdxlP-dep_Trfase_major"/>
</dbReference>